<dbReference type="Gene3D" id="3.40.630.40">
    <property type="entry name" value="Zn-dependent exopeptidases"/>
    <property type="match status" value="1"/>
</dbReference>
<dbReference type="InterPro" id="IPR003961">
    <property type="entry name" value="FN3_dom"/>
</dbReference>
<reference evidence="3 4" key="1">
    <citation type="submission" date="2013-08" db="EMBL/GenBank/DDBJ databases">
        <authorList>
            <person name="Weinstock G."/>
            <person name="Sodergren E."/>
            <person name="Wylie T."/>
            <person name="Fulton L."/>
            <person name="Fulton R."/>
            <person name="Fronick C."/>
            <person name="O'Laughlin M."/>
            <person name="Godfrey J."/>
            <person name="Miner T."/>
            <person name="Herter B."/>
            <person name="Appelbaum E."/>
            <person name="Cordes M."/>
            <person name="Lek S."/>
            <person name="Wollam A."/>
            <person name="Pepin K.H."/>
            <person name="Palsikar V.B."/>
            <person name="Mitreva M."/>
            <person name="Wilson R.K."/>
        </authorList>
    </citation>
    <scope>NUCLEOTIDE SEQUENCE [LARGE SCALE GENOMIC DNA]</scope>
    <source>
        <strain evidence="3 4">ATCC 15930</strain>
    </source>
</reference>
<feature type="domain" description="Fibronectin type-III" evidence="2">
    <location>
        <begin position="489"/>
        <end position="581"/>
    </location>
</feature>
<keyword evidence="4" id="KW-1185">Reference proteome</keyword>
<dbReference type="Gene3D" id="2.60.40.10">
    <property type="entry name" value="Immunoglobulins"/>
    <property type="match status" value="1"/>
</dbReference>
<proteinExistence type="predicted"/>
<dbReference type="RefSeq" id="WP_026292415.1">
    <property type="nucleotide sequence ID" value="NZ_KB899210.1"/>
</dbReference>
<dbReference type="CDD" id="cd00063">
    <property type="entry name" value="FN3"/>
    <property type="match status" value="1"/>
</dbReference>
<organism evidence="3 4">
    <name type="scientific">Hoylesella loescheii DSM 19665 = JCM 12249 = ATCC 15930</name>
    <dbReference type="NCBI Taxonomy" id="1122985"/>
    <lineage>
        <taxon>Bacteria</taxon>
        <taxon>Pseudomonadati</taxon>
        <taxon>Bacteroidota</taxon>
        <taxon>Bacteroidia</taxon>
        <taxon>Bacteroidales</taxon>
        <taxon>Prevotellaceae</taxon>
        <taxon>Hoylesella</taxon>
    </lineage>
</organism>
<dbReference type="Proteomes" id="UP000027442">
    <property type="component" value="Unassembled WGS sequence"/>
</dbReference>
<keyword evidence="1" id="KW-0732">Signal</keyword>
<dbReference type="InterPro" id="IPR013783">
    <property type="entry name" value="Ig-like_fold"/>
</dbReference>
<dbReference type="SMART" id="SM00060">
    <property type="entry name" value="FN3"/>
    <property type="match status" value="1"/>
</dbReference>
<dbReference type="InterPro" id="IPR036116">
    <property type="entry name" value="FN3_sf"/>
</dbReference>
<dbReference type="AlphaFoldDB" id="A0A069QLU2"/>
<comment type="caution">
    <text evidence="3">The sequence shown here is derived from an EMBL/GenBank/DDBJ whole genome shotgun (WGS) entry which is preliminary data.</text>
</comment>
<dbReference type="EMBL" id="JNGW01000012">
    <property type="protein sequence ID" value="KDR53750.1"/>
    <property type="molecule type" value="Genomic_DNA"/>
</dbReference>
<dbReference type="InterPro" id="IPR033803">
    <property type="entry name" value="CBD-like_Golvesin-Xly"/>
</dbReference>
<sequence length="874" mass="97012">MNKLLLWCNLLAGTCFANMTWAQPNAILADLDYQGQPLTTNVSKPYRITAGLAGRHLSVWASHGLYYEAKRNSWQWQRPPLFCTNEDLFTPTIVLPYLIPMLEKSGAIVLSPRERDLQTEEVVVDNDAKNSHLYKEKNGLHHWRNTSSSGFANPRATYVDGENPFKMGTARMARTVKQENKRSEIAFIPQIKNKGKKAVYVCYQTLPESTDNAQYTVYHKGQATTFSVNQRMGGGTWVYFGTFDFGEGCSKNNCVVLNNVCSKDGVVTADAVRFGGGMGNIRRGESVSGMPRALEGARYAAQWYGAPQEVYSSKEGRDDYGDDVNARALISNWWAGGSAFLPTKSGLGIPIELCLGIHSDAGADRRSKNIVGSLAICTSYFNDGRLATGVTRNLSVSFAESMLETIHHDLNRKFGRWEVRELIDKNYSETRMPEIPSAILETLSHQNFPDMRLGHDPNFKFALARAVYKSILRFMCNQHGTTATVTPLAPSYFHINYLYNGQIKLGWRETNDELEPTAKPTGYILYTAVDSAGFDNGQLVKQNEIELSLHPHSTYRFKVAAVNEGGESFTTETLSAYYQPEATSTILVLDGFDRLSSPAVIETQQLQGFDLNEDLGVSLGTQAAWIGYQQNFNKWAAGVDGWQGLGYSDSSMQGQLVAGNNQNTVQTHVEDIAATRKYNVVSTSMKAVEKGLCNLSRYQCIDIALGLQRNDGHSLVNYKTFTPLGQKLIREYARNNGRLIVSGAYVGTDMRDSLDQVFLSDVFKASFNGAVKTDTLLAAIRPLASDTDSIARDSVVALLYKSPNAIHYAPTKVDVLTPLDGATTGYRYTGWWSASVAYVAGNRRSHIFGFPIECIKDSEDRRRIMAEAIDMMMK</sequence>
<name>A0A069QLU2_HOYLO</name>
<dbReference type="SUPFAM" id="SSF49265">
    <property type="entry name" value="Fibronectin type III"/>
    <property type="match status" value="1"/>
</dbReference>
<evidence type="ECO:0000313" key="4">
    <source>
        <dbReference type="Proteomes" id="UP000027442"/>
    </source>
</evidence>
<accession>A0A069QLU2</accession>
<evidence type="ECO:0000313" key="3">
    <source>
        <dbReference type="EMBL" id="KDR53750.1"/>
    </source>
</evidence>
<gene>
    <name evidence="3" type="ORF">HMPREF1991_00117</name>
</gene>
<feature type="signal peptide" evidence="1">
    <location>
        <begin position="1"/>
        <end position="22"/>
    </location>
</feature>
<dbReference type="eggNOG" id="COG0860">
    <property type="taxonomic scope" value="Bacteria"/>
</dbReference>
<dbReference type="PATRIC" id="fig|1122985.7.peg.124"/>
<dbReference type="Pfam" id="PF25275">
    <property type="entry name" value="Golvesin_C"/>
    <property type="match status" value="1"/>
</dbReference>
<protein>
    <submittedName>
        <fullName evidence="3">Fibronectin type III domain protein</fullName>
    </submittedName>
</protein>
<dbReference type="PROSITE" id="PS50853">
    <property type="entry name" value="FN3"/>
    <property type="match status" value="1"/>
</dbReference>
<feature type="chain" id="PRO_5001665626" evidence="1">
    <location>
        <begin position="23"/>
        <end position="874"/>
    </location>
</feature>
<evidence type="ECO:0000259" key="2">
    <source>
        <dbReference type="PROSITE" id="PS50853"/>
    </source>
</evidence>
<evidence type="ECO:0000256" key="1">
    <source>
        <dbReference type="SAM" id="SignalP"/>
    </source>
</evidence>
<dbReference type="HOGENOM" id="CLU_014520_0_0_10"/>